<evidence type="ECO:0000256" key="2">
    <source>
        <dbReference type="ARBA" id="ARBA00022737"/>
    </source>
</evidence>
<dbReference type="PANTHER" id="PTHR46652:SF3">
    <property type="entry name" value="LEUCINE-RICH REPEAT-CONTAINING PROTEIN 9"/>
    <property type="match status" value="1"/>
</dbReference>
<dbReference type="InterPro" id="IPR025875">
    <property type="entry name" value="Leu-rich_rpt_4"/>
</dbReference>
<dbReference type="PANTHER" id="PTHR46652">
    <property type="entry name" value="LEUCINE-RICH REPEAT AND IQ DOMAIN-CONTAINING PROTEIN 1-RELATED"/>
    <property type="match status" value="1"/>
</dbReference>
<protein>
    <submittedName>
        <fullName evidence="3">Uncharacterized protein</fullName>
    </submittedName>
</protein>
<dbReference type="SMART" id="SM00369">
    <property type="entry name" value="LRR_TYP"/>
    <property type="match status" value="11"/>
</dbReference>
<dbReference type="SUPFAM" id="SSF52058">
    <property type="entry name" value="L domain-like"/>
    <property type="match status" value="3"/>
</dbReference>
<proteinExistence type="predicted"/>
<dbReference type="EMBL" id="CATOUU010000544">
    <property type="protein sequence ID" value="CAI9933586.1"/>
    <property type="molecule type" value="Genomic_DNA"/>
</dbReference>
<gene>
    <name evidence="3" type="ORF">HINF_LOCUS21231</name>
    <name evidence="4" type="ORF">HINF_LOCUS73097</name>
</gene>
<dbReference type="Proteomes" id="UP001642409">
    <property type="component" value="Unassembled WGS sequence"/>
</dbReference>
<evidence type="ECO:0000256" key="1">
    <source>
        <dbReference type="ARBA" id="ARBA00022614"/>
    </source>
</evidence>
<dbReference type="AlphaFoldDB" id="A0AA86P823"/>
<reference evidence="3" key="1">
    <citation type="submission" date="2023-06" db="EMBL/GenBank/DDBJ databases">
        <authorList>
            <person name="Kurt Z."/>
        </authorList>
    </citation>
    <scope>NUCLEOTIDE SEQUENCE</scope>
</reference>
<organism evidence="3">
    <name type="scientific">Hexamita inflata</name>
    <dbReference type="NCBI Taxonomy" id="28002"/>
    <lineage>
        <taxon>Eukaryota</taxon>
        <taxon>Metamonada</taxon>
        <taxon>Diplomonadida</taxon>
        <taxon>Hexamitidae</taxon>
        <taxon>Hexamitinae</taxon>
        <taxon>Hexamita</taxon>
    </lineage>
</organism>
<dbReference type="InterPro" id="IPR001611">
    <property type="entry name" value="Leu-rich_rpt"/>
</dbReference>
<dbReference type="InterPro" id="IPR032675">
    <property type="entry name" value="LRR_dom_sf"/>
</dbReference>
<dbReference type="PROSITE" id="PS51450">
    <property type="entry name" value="LRR"/>
    <property type="match status" value="10"/>
</dbReference>
<dbReference type="Pfam" id="PF12799">
    <property type="entry name" value="LRR_4"/>
    <property type="match status" value="1"/>
</dbReference>
<dbReference type="Gene3D" id="3.80.10.10">
    <property type="entry name" value="Ribonuclease Inhibitor"/>
    <property type="match status" value="7"/>
</dbReference>
<keyword evidence="1" id="KW-0433">Leucine-rich repeat</keyword>
<evidence type="ECO:0000313" key="5">
    <source>
        <dbReference type="Proteomes" id="UP001642409"/>
    </source>
</evidence>
<dbReference type="EMBL" id="CAXDID020000592">
    <property type="protein sequence ID" value="CAL6105094.1"/>
    <property type="molecule type" value="Genomic_DNA"/>
</dbReference>
<comment type="caution">
    <text evidence="3">The sequence shown here is derived from an EMBL/GenBank/DDBJ whole genome shotgun (WGS) entry which is preliminary data.</text>
</comment>
<dbReference type="InterPro" id="IPR050836">
    <property type="entry name" value="SDS22/Internalin_LRR"/>
</dbReference>
<reference evidence="4 5" key="2">
    <citation type="submission" date="2024-07" db="EMBL/GenBank/DDBJ databases">
        <authorList>
            <person name="Akdeniz Z."/>
        </authorList>
    </citation>
    <scope>NUCLEOTIDE SEQUENCE [LARGE SCALE GENOMIC DNA]</scope>
</reference>
<accession>A0AA86P823</accession>
<evidence type="ECO:0000313" key="4">
    <source>
        <dbReference type="EMBL" id="CAL6105094.1"/>
    </source>
</evidence>
<keyword evidence="2" id="KW-0677">Repeat</keyword>
<evidence type="ECO:0000313" key="3">
    <source>
        <dbReference type="EMBL" id="CAI9933586.1"/>
    </source>
</evidence>
<dbReference type="SMART" id="SM00365">
    <property type="entry name" value="LRR_SD22"/>
    <property type="match status" value="12"/>
</dbReference>
<keyword evidence="5" id="KW-1185">Reference proteome</keyword>
<sequence>MEEQIVDNEKFYCVRSDTNLADKQIDNIANMKVNQLYYPSISQIPVHITKLIASGCCLQEISGVRFMKNLSYLDISNNFLKNISDLQYLQNLQYLNMTNNKIIFSQPLSALPMLQQLFLASNMIHDFDALATNPNFNINWICPQNIAQIRNFLDYLGSSSTIEQATMLMTQTISRRDQSPYYDPIILKYAPLVINKTLVIHNDQELRNIQFTDLLNIETLFVFECFNLSFERVPTKIKKLVINMCYIENIYGLENMKSIIELSLRGNRISEIGVLSGMNQLRKLDLAQNNLKSIRGIEQLINLIDVDLSENTITEINSLKFMKQLKSVNLSKNKIILAEDLESLTNLITLKISNNNLNRIDFVKHMTNLLYLDASFNQIKDIGVIKDLIKLVDLRLDGNKIESFGVIEYLPNFKWSWYVSEQNVSDSDQIRIIIKDCLNKSLATISDNQQIKQFGFVDFCKTQQVSITNCPNISLENCPRIPIKLRINKCGLQTITGIFEMQQIVELDLGFNNIRHINELEALVSLQVLNLQNNDIYRINSLGSLKQLNSVNLINNKVIFSQPLNQMKGQLLIDNNLITDNVTLKNQNKPQLADYQNFLGPNSTEDQVKELAKINNYNIEMYLKFVRSIVNNALQIQNDQTLSDFGFTNEMNIHTLNVQNCQNVKLPLQTILKFLKTENGALINYPEVVLIKVPNQITSLTINNCKLTNIVGIENMKQLQYINLKDNQIILIEQSKYLSNLKQVVIDNNFIQDLENLTNQNWICLQYPASDANLQAYLTDTNSTLTLDAFKAQIAPKKAKSDQLTAPLLDNDLRNKYQPVSKFQTLYVENDNTIKDLKFAEKLDLVEIILNKCTNISCRRTPSNLQYLSLQDCNIQDISGLQNFTQLKKLQITNSPLRSLSQISALVNLLSLQITGSKLTNIVGISNLKLLQYLDLSENAIISIQPLSQLLQTKQFKQLYLDDNFIVDLEWLVQNYSEWICKQRVPADSNYNDYIIDVNLNITVAQLKSSFTPLITKSNQLIQDYVVKYEQEMKAKYQSKIQKNPYGYDDRLYFNEDDSVRDLKFVEDLGVTNLYLNNCPNARKMPRNLRRLEYYSNLKTVKCVERATNLETLYLYSGNQIVNANGLRALNKLNSLGLENNKVMDLSAVDYLKAKGCLNTCYTSGQTQPSQQEINESRLW</sequence>
<dbReference type="InterPro" id="IPR003591">
    <property type="entry name" value="Leu-rich_rpt_typical-subtyp"/>
</dbReference>
<name>A0AA86P823_9EUKA</name>